<dbReference type="SUPFAM" id="SSF50978">
    <property type="entry name" value="WD40 repeat-like"/>
    <property type="match status" value="1"/>
</dbReference>
<dbReference type="Proteomes" id="UP000253551">
    <property type="component" value="Unassembled WGS sequence"/>
</dbReference>
<dbReference type="Gene3D" id="1.20.960.30">
    <property type="match status" value="1"/>
</dbReference>
<evidence type="ECO:0000256" key="2">
    <source>
        <dbReference type="ARBA" id="ARBA00022574"/>
    </source>
</evidence>
<dbReference type="InterPro" id="IPR015943">
    <property type="entry name" value="WD40/YVTN_repeat-like_dom_sf"/>
</dbReference>
<proteinExistence type="predicted"/>
<dbReference type="GO" id="GO:0003714">
    <property type="term" value="F:transcription corepressor activity"/>
    <property type="evidence" value="ECO:0007669"/>
    <property type="project" value="InterPro"/>
</dbReference>
<dbReference type="OrthoDB" id="2414466at2759"/>
<dbReference type="PROSITE" id="PS50896">
    <property type="entry name" value="LISH"/>
    <property type="match status" value="1"/>
</dbReference>
<name>A0A367IKS5_RHIST</name>
<protein>
    <submittedName>
        <fullName evidence="7">Transducin (Beta)-like 1 X-linked receptor 1</fullName>
    </submittedName>
</protein>
<dbReference type="PRINTS" id="PR00320">
    <property type="entry name" value="GPROTEINBRPT"/>
</dbReference>
<reference evidence="7 8" key="1">
    <citation type="journal article" date="2018" name="G3 (Bethesda)">
        <title>Phylogenetic and Phylogenomic Definition of Rhizopus Species.</title>
        <authorList>
            <person name="Gryganskyi A.P."/>
            <person name="Golan J."/>
            <person name="Dolatabadi S."/>
            <person name="Mondo S."/>
            <person name="Robb S."/>
            <person name="Idnurm A."/>
            <person name="Muszewska A."/>
            <person name="Steczkiewicz K."/>
            <person name="Masonjones S."/>
            <person name="Liao H.L."/>
            <person name="Gajdeczka M.T."/>
            <person name="Anike F."/>
            <person name="Vuek A."/>
            <person name="Anishchenko I.M."/>
            <person name="Voigt K."/>
            <person name="de Hoog G.S."/>
            <person name="Smith M.E."/>
            <person name="Heitman J."/>
            <person name="Vilgalys R."/>
            <person name="Stajich J.E."/>
        </authorList>
    </citation>
    <scope>NUCLEOTIDE SEQUENCE [LARGE SCALE GENOMIC DNA]</scope>
    <source>
        <strain evidence="7 8">LSU 92-RS-03</strain>
    </source>
</reference>
<dbReference type="PROSITE" id="PS50294">
    <property type="entry name" value="WD_REPEATS_REGION"/>
    <property type="match status" value="3"/>
</dbReference>
<keyword evidence="3" id="KW-0677">Repeat</keyword>
<dbReference type="InterPro" id="IPR036322">
    <property type="entry name" value="WD40_repeat_dom_sf"/>
</dbReference>
<evidence type="ECO:0000256" key="3">
    <source>
        <dbReference type="ARBA" id="ARBA00022737"/>
    </source>
</evidence>
<dbReference type="PROSITE" id="PS50082">
    <property type="entry name" value="WD_REPEATS_2"/>
    <property type="match status" value="3"/>
</dbReference>
<comment type="caution">
    <text evidence="7">The sequence shown here is derived from an EMBL/GenBank/DDBJ whole genome shotgun (WGS) entry which is preliminary data.</text>
</comment>
<keyword evidence="8" id="KW-1185">Reference proteome</keyword>
<sequence>MVLTSEEVNIIVYKYLQESGFRHTSFAFQYESQVEKSTYRDAQIQPGALINIIHKGLQFMEIEAHMNEEGELVECSVPFSLLEPHHCELTGNTFNSEPVTTMKPPPPTSSAKRQRKEEKKQKDREKRARKETIEEETEDRIKEETNGSSFKEEESVKEESTTIKEESVTVLKGHQSEVFSCAWNPVLPSLLASGSGDATARLWNVPANKEEPVEPIVLNHLPNLNDNKDVTTLDWNPSGTLLVTGSYDGQARIWTQKGQLRFVMGHHSGPIFSLKWNMRGDLVLSGSADTTTIVWDPETGEMKQQFDIHS</sequence>
<feature type="repeat" description="WD" evidence="5">
    <location>
        <begin position="264"/>
        <end position="305"/>
    </location>
</feature>
<evidence type="ECO:0000313" key="8">
    <source>
        <dbReference type="Proteomes" id="UP000253551"/>
    </source>
</evidence>
<dbReference type="Pfam" id="PF00400">
    <property type="entry name" value="WD40"/>
    <property type="match status" value="3"/>
</dbReference>
<feature type="compositionally biased region" description="Basic and acidic residues" evidence="6">
    <location>
        <begin position="115"/>
        <end position="132"/>
    </location>
</feature>
<dbReference type="InterPro" id="IPR019775">
    <property type="entry name" value="WD40_repeat_CS"/>
</dbReference>
<dbReference type="PROSITE" id="PS00678">
    <property type="entry name" value="WD_REPEATS_1"/>
    <property type="match status" value="1"/>
</dbReference>
<feature type="repeat" description="WD" evidence="5">
    <location>
        <begin position="171"/>
        <end position="213"/>
    </location>
</feature>
<dbReference type="Pfam" id="PF08513">
    <property type="entry name" value="LisH"/>
    <property type="match status" value="1"/>
</dbReference>
<dbReference type="FunFam" id="1.20.960.30:FF:000001">
    <property type="entry name" value="F-box-like/WD repeat-containing protein TBL1XR1"/>
    <property type="match status" value="1"/>
</dbReference>
<gene>
    <name evidence="7" type="primary">TBL1XR1_1</name>
    <name evidence="7" type="ORF">CU098_002230</name>
</gene>
<evidence type="ECO:0000256" key="1">
    <source>
        <dbReference type="ARBA" id="ARBA00004123"/>
    </source>
</evidence>
<dbReference type="GO" id="GO:0034967">
    <property type="term" value="C:Set3 complex"/>
    <property type="evidence" value="ECO:0007669"/>
    <property type="project" value="TreeGrafter"/>
</dbReference>
<feature type="compositionally biased region" description="Basic and acidic residues" evidence="6">
    <location>
        <begin position="139"/>
        <end position="167"/>
    </location>
</feature>
<feature type="region of interest" description="Disordered" evidence="6">
    <location>
        <begin position="91"/>
        <end position="168"/>
    </location>
</feature>
<evidence type="ECO:0000256" key="5">
    <source>
        <dbReference type="PROSITE-ProRule" id="PRU00221"/>
    </source>
</evidence>
<dbReference type="SMART" id="SM00667">
    <property type="entry name" value="LisH"/>
    <property type="match status" value="1"/>
</dbReference>
<evidence type="ECO:0000256" key="6">
    <source>
        <dbReference type="SAM" id="MobiDB-lite"/>
    </source>
</evidence>
<dbReference type="PANTHER" id="PTHR22846:SF2">
    <property type="entry name" value="F-BOX-LIKE_WD REPEAT-CONTAINING PROTEIN EBI"/>
    <property type="match status" value="1"/>
</dbReference>
<dbReference type="EMBL" id="PJQM01007370">
    <property type="protein sequence ID" value="RCH78270.1"/>
    <property type="molecule type" value="Genomic_DNA"/>
</dbReference>
<comment type="subcellular location">
    <subcellularLocation>
        <location evidence="1">Nucleus</location>
    </subcellularLocation>
</comment>
<keyword evidence="7" id="KW-0675">Receptor</keyword>
<dbReference type="InterPro" id="IPR020472">
    <property type="entry name" value="WD40_PAC1"/>
</dbReference>
<dbReference type="InterPro" id="IPR045183">
    <property type="entry name" value="Ebi-like"/>
</dbReference>
<feature type="non-terminal residue" evidence="7">
    <location>
        <position position="310"/>
    </location>
</feature>
<evidence type="ECO:0000256" key="4">
    <source>
        <dbReference type="ARBA" id="ARBA00023242"/>
    </source>
</evidence>
<keyword evidence="2 5" id="KW-0853">WD repeat</keyword>
<feature type="repeat" description="WD" evidence="5">
    <location>
        <begin position="223"/>
        <end position="254"/>
    </location>
</feature>
<evidence type="ECO:0000313" key="7">
    <source>
        <dbReference type="EMBL" id="RCH78270.1"/>
    </source>
</evidence>
<dbReference type="Gene3D" id="2.130.10.10">
    <property type="entry name" value="YVTN repeat-like/Quinoprotein amine dehydrogenase"/>
    <property type="match status" value="1"/>
</dbReference>
<dbReference type="AlphaFoldDB" id="A0A367IKS5"/>
<dbReference type="PANTHER" id="PTHR22846">
    <property type="entry name" value="WD40 REPEAT PROTEIN"/>
    <property type="match status" value="1"/>
</dbReference>
<dbReference type="InterPro" id="IPR006594">
    <property type="entry name" value="LisH"/>
</dbReference>
<dbReference type="SMART" id="SM00320">
    <property type="entry name" value="WD40"/>
    <property type="match status" value="3"/>
</dbReference>
<accession>A0A367IKS5</accession>
<organism evidence="7 8">
    <name type="scientific">Rhizopus stolonifer</name>
    <name type="common">Rhizopus nigricans</name>
    <dbReference type="NCBI Taxonomy" id="4846"/>
    <lineage>
        <taxon>Eukaryota</taxon>
        <taxon>Fungi</taxon>
        <taxon>Fungi incertae sedis</taxon>
        <taxon>Mucoromycota</taxon>
        <taxon>Mucoromycotina</taxon>
        <taxon>Mucoromycetes</taxon>
        <taxon>Mucorales</taxon>
        <taxon>Mucorineae</taxon>
        <taxon>Rhizopodaceae</taxon>
        <taxon>Rhizopus</taxon>
    </lineage>
</organism>
<dbReference type="STRING" id="4846.A0A367IKS5"/>
<dbReference type="GO" id="GO:0006357">
    <property type="term" value="P:regulation of transcription by RNA polymerase II"/>
    <property type="evidence" value="ECO:0007669"/>
    <property type="project" value="TreeGrafter"/>
</dbReference>
<keyword evidence="4" id="KW-0539">Nucleus</keyword>
<dbReference type="InterPro" id="IPR001680">
    <property type="entry name" value="WD40_rpt"/>
</dbReference>